<accession>A0A432JLQ7</accession>
<dbReference type="EMBL" id="RXHI01000004">
    <property type="protein sequence ID" value="RUA23045.1"/>
    <property type="molecule type" value="Genomic_DNA"/>
</dbReference>
<evidence type="ECO:0000256" key="1">
    <source>
        <dbReference type="SAM" id="MobiDB-lite"/>
    </source>
</evidence>
<comment type="caution">
    <text evidence="2">The sequence shown here is derived from an EMBL/GenBank/DDBJ whole genome shotgun (WGS) entry which is preliminary data.</text>
</comment>
<evidence type="ECO:0000313" key="2">
    <source>
        <dbReference type="EMBL" id="RUA23045.1"/>
    </source>
</evidence>
<reference evidence="2" key="1">
    <citation type="submission" date="2018-12" db="EMBL/GenBank/DDBJ databases">
        <authorList>
            <person name="Jadhav K."/>
            <person name="Kushwaha B."/>
            <person name="Jadhav I."/>
        </authorList>
    </citation>
    <scope>NUCLEOTIDE SEQUENCE [LARGE SCALE GENOMIC DNA]</scope>
    <source>
        <strain evidence="2">SBS 10</strain>
    </source>
</reference>
<dbReference type="AlphaFoldDB" id="A0A432JLQ7"/>
<organism evidence="2">
    <name type="scientific">Billgrantia gudaonensis</name>
    <dbReference type="NCBI Taxonomy" id="376427"/>
    <lineage>
        <taxon>Bacteria</taxon>
        <taxon>Pseudomonadati</taxon>
        <taxon>Pseudomonadota</taxon>
        <taxon>Gammaproteobacteria</taxon>
        <taxon>Oceanospirillales</taxon>
        <taxon>Halomonadaceae</taxon>
        <taxon>Billgrantia</taxon>
    </lineage>
</organism>
<sequence>MSDTGPGTVIRPTGASSNPSAGDAHRALWGYSRVGDPSPMAPWRQTAPIAVPGSGIALVRLPLSRRFPRSTAVVGNGIAQPAAGAGGRGQPRSTAGPSAARHPRCQVTLDESGPEALAPPTNSVSAVIFYGRIQMLAWIPAVTQRTCAGPAVGALEVPIARTILQAPVPRSELSGCRNTDYSKSRHQAGS</sequence>
<feature type="region of interest" description="Disordered" evidence="1">
    <location>
        <begin position="1"/>
        <end position="24"/>
    </location>
</feature>
<name>A0A432JLQ7_9GAMM</name>
<gene>
    <name evidence="2" type="ORF">DSL92_01955</name>
</gene>
<feature type="region of interest" description="Disordered" evidence="1">
    <location>
        <begin position="79"/>
        <end position="104"/>
    </location>
</feature>
<protein>
    <submittedName>
        <fullName evidence="2">Uncharacterized protein</fullName>
    </submittedName>
</protein>
<proteinExistence type="predicted"/>